<evidence type="ECO:0000313" key="1">
    <source>
        <dbReference type="EMBL" id="AXL21674.1"/>
    </source>
</evidence>
<dbReference type="KEGG" id="meg:DKB62_08905"/>
<dbReference type="RefSeq" id="WP_087477681.1">
    <property type="nucleotide sequence ID" value="NZ_CALYAU010000004.1"/>
</dbReference>
<dbReference type="EMBL" id="CP029462">
    <property type="protein sequence ID" value="AXL21674.1"/>
    <property type="molecule type" value="Genomic_DNA"/>
</dbReference>
<proteinExistence type="predicted"/>
<dbReference type="Proteomes" id="UP000254337">
    <property type="component" value="Chromosome"/>
</dbReference>
<evidence type="ECO:0000313" key="2">
    <source>
        <dbReference type="Proteomes" id="UP000254337"/>
    </source>
</evidence>
<sequence>MNSDKLLEDLESLVMNASKVPFTNKKMIEEEELLQIIDDLKESMPAELEQSKKVLAEKDKIIADAQHHADSMVAQAKDYIAKLTEESELVRQAQKRANQIILDANQSSEELKSSSITYAGDVLKYVESTLEKTLSSIKQNRDSLLQSNRQDETK</sequence>
<gene>
    <name evidence="1" type="ORF">DKB62_08905</name>
</gene>
<reference evidence="1 2" key="1">
    <citation type="submission" date="2018-05" db="EMBL/GenBank/DDBJ databases">
        <title>Complete genome sequence of Megasphaera sp. AJH120T, isolated from the ceca of a chicken.</title>
        <authorList>
            <person name="Maki J."/>
            <person name="Looft T."/>
        </authorList>
    </citation>
    <scope>NUCLEOTIDE SEQUENCE [LARGE SCALE GENOMIC DNA]</scope>
    <source>
        <strain evidence="1 2">AJH120</strain>
    </source>
</reference>
<dbReference type="AlphaFoldDB" id="A0A346B0N1"/>
<organism evidence="1 2">
    <name type="scientific">Megasphaera stantonii</name>
    <dbReference type="NCBI Taxonomy" id="2144175"/>
    <lineage>
        <taxon>Bacteria</taxon>
        <taxon>Bacillati</taxon>
        <taxon>Bacillota</taxon>
        <taxon>Negativicutes</taxon>
        <taxon>Veillonellales</taxon>
        <taxon>Veillonellaceae</taxon>
        <taxon>Megasphaera</taxon>
    </lineage>
</organism>
<dbReference type="OrthoDB" id="3034637at2"/>
<name>A0A346B0N1_9FIRM</name>
<protein>
    <submittedName>
        <fullName evidence="1">ATPase</fullName>
    </submittedName>
</protein>
<accession>A0A346B0N1</accession>
<keyword evidence="2" id="KW-1185">Reference proteome</keyword>